<evidence type="ECO:0000256" key="2">
    <source>
        <dbReference type="ARBA" id="ARBA00022490"/>
    </source>
</evidence>
<name>A0A3N6PH32_9CYAN</name>
<dbReference type="SMART" id="SM00988">
    <property type="entry name" value="UreE_N"/>
    <property type="match status" value="1"/>
</dbReference>
<proteinExistence type="inferred from homology"/>
<comment type="similarity">
    <text evidence="5">Belongs to the UreE family.</text>
</comment>
<reference evidence="7 8" key="1">
    <citation type="journal article" date="2018" name="ACS Chem. Biol.">
        <title>Ketoreductase domain dysfunction expands chemodiversity: malyngamide biosynthesis in the cyanobacterium Okeania hirsuta.</title>
        <authorList>
            <person name="Moss N.A."/>
            <person name="Leao T."/>
            <person name="Rankin M."/>
            <person name="McCullough T.M."/>
            <person name="Qu P."/>
            <person name="Korobeynikov A."/>
            <person name="Smith J.L."/>
            <person name="Gerwick L."/>
            <person name="Gerwick W.H."/>
        </authorList>
    </citation>
    <scope>NUCLEOTIDE SEQUENCE [LARGE SCALE GENOMIC DNA]</scope>
    <source>
        <strain evidence="7 8">PAB10Feb10-1</strain>
    </source>
</reference>
<dbReference type="Pfam" id="PF02814">
    <property type="entry name" value="UreE_N"/>
    <property type="match status" value="1"/>
</dbReference>
<dbReference type="GO" id="GO:0006457">
    <property type="term" value="P:protein folding"/>
    <property type="evidence" value="ECO:0007669"/>
    <property type="project" value="InterPro"/>
</dbReference>
<evidence type="ECO:0000313" key="8">
    <source>
        <dbReference type="Proteomes" id="UP000269154"/>
    </source>
</evidence>
<comment type="caution">
    <text evidence="7">The sequence shown here is derived from an EMBL/GenBank/DDBJ whole genome shotgun (WGS) entry which is preliminary data.</text>
</comment>
<dbReference type="RefSeq" id="WP_124145442.1">
    <property type="nucleotide sequence ID" value="NZ_CAWOKI010000084.1"/>
</dbReference>
<evidence type="ECO:0000256" key="1">
    <source>
        <dbReference type="ARBA" id="ARBA00004496"/>
    </source>
</evidence>
<evidence type="ECO:0000256" key="4">
    <source>
        <dbReference type="ARBA" id="ARBA00023186"/>
    </source>
</evidence>
<dbReference type="Pfam" id="PF05194">
    <property type="entry name" value="UreE_C"/>
    <property type="match status" value="1"/>
</dbReference>
<keyword evidence="3 5" id="KW-0533">Nickel</keyword>
<accession>A0A3N6PH32</accession>
<dbReference type="SUPFAM" id="SSF69287">
    <property type="entry name" value="Urease metallochaperone UreE, N-terminal domain"/>
    <property type="match status" value="1"/>
</dbReference>
<dbReference type="AlphaFoldDB" id="A0A3N6PH32"/>
<gene>
    <name evidence="5 7" type="primary">ureE</name>
    <name evidence="7" type="ORF">D5R40_20375</name>
</gene>
<evidence type="ECO:0000313" key="7">
    <source>
        <dbReference type="EMBL" id="RQH34831.1"/>
    </source>
</evidence>
<keyword evidence="2 5" id="KW-0963">Cytoplasm</keyword>
<dbReference type="GO" id="GO:0016151">
    <property type="term" value="F:nickel cation binding"/>
    <property type="evidence" value="ECO:0007669"/>
    <property type="project" value="UniProtKB-UniRule"/>
</dbReference>
<dbReference type="InterPro" id="IPR012406">
    <property type="entry name" value="UreE"/>
</dbReference>
<evidence type="ECO:0000256" key="5">
    <source>
        <dbReference type="HAMAP-Rule" id="MF_00822"/>
    </source>
</evidence>
<evidence type="ECO:0000259" key="6">
    <source>
        <dbReference type="SMART" id="SM00988"/>
    </source>
</evidence>
<dbReference type="Gene3D" id="3.30.70.790">
    <property type="entry name" value="UreE, C-terminal domain"/>
    <property type="match status" value="1"/>
</dbReference>
<keyword evidence="8" id="KW-1185">Reference proteome</keyword>
<evidence type="ECO:0000256" key="3">
    <source>
        <dbReference type="ARBA" id="ARBA00022596"/>
    </source>
</evidence>
<dbReference type="InterPro" id="IPR007864">
    <property type="entry name" value="UreE_C_dom"/>
</dbReference>
<protein>
    <recommendedName>
        <fullName evidence="5">Urease accessory protein UreE</fullName>
    </recommendedName>
</protein>
<comment type="function">
    <text evidence="5">Involved in urease metallocenter assembly. Binds nickel. Probably functions as a nickel donor during metallocenter assembly.</text>
</comment>
<keyword evidence="4 5" id="KW-0143">Chaperone</keyword>
<feature type="domain" description="UreE urease accessory N-terminal" evidence="6">
    <location>
        <begin position="1"/>
        <end position="66"/>
    </location>
</feature>
<organism evidence="7 8">
    <name type="scientific">Okeania hirsuta</name>
    <dbReference type="NCBI Taxonomy" id="1458930"/>
    <lineage>
        <taxon>Bacteria</taxon>
        <taxon>Bacillati</taxon>
        <taxon>Cyanobacteriota</taxon>
        <taxon>Cyanophyceae</taxon>
        <taxon>Oscillatoriophycideae</taxon>
        <taxon>Oscillatoriales</taxon>
        <taxon>Microcoleaceae</taxon>
        <taxon>Okeania</taxon>
    </lineage>
</organism>
<dbReference type="GO" id="GO:0065003">
    <property type="term" value="P:protein-containing complex assembly"/>
    <property type="evidence" value="ECO:0007669"/>
    <property type="project" value="InterPro"/>
</dbReference>
<dbReference type="EMBL" id="RCBY01000129">
    <property type="protein sequence ID" value="RQH34831.1"/>
    <property type="molecule type" value="Genomic_DNA"/>
</dbReference>
<dbReference type="Proteomes" id="UP000269154">
    <property type="component" value="Unassembled WGS sequence"/>
</dbReference>
<dbReference type="InterPro" id="IPR004029">
    <property type="entry name" value="UreE_N"/>
</dbReference>
<dbReference type="PIRSF" id="PIRSF036402">
    <property type="entry name" value="Ureas_acces_UreE"/>
    <property type="match status" value="1"/>
</dbReference>
<dbReference type="InterPro" id="IPR036118">
    <property type="entry name" value="UreE_N_sf"/>
</dbReference>
<comment type="subcellular location">
    <subcellularLocation>
        <location evidence="1 5">Cytoplasm</location>
    </subcellularLocation>
</comment>
<dbReference type="Gene3D" id="2.60.260.20">
    <property type="entry name" value="Urease metallochaperone UreE, N-terminal domain"/>
    <property type="match status" value="1"/>
</dbReference>
<dbReference type="NCBIfam" id="NF009751">
    <property type="entry name" value="PRK13261.1-1"/>
    <property type="match status" value="1"/>
</dbReference>
<dbReference type="GO" id="GO:0019627">
    <property type="term" value="P:urea metabolic process"/>
    <property type="evidence" value="ECO:0007669"/>
    <property type="project" value="InterPro"/>
</dbReference>
<dbReference type="GO" id="GO:0051082">
    <property type="term" value="F:unfolded protein binding"/>
    <property type="evidence" value="ECO:0007669"/>
    <property type="project" value="UniProtKB-UniRule"/>
</dbReference>
<dbReference type="HAMAP" id="MF_00822">
    <property type="entry name" value="UreE"/>
    <property type="match status" value="1"/>
</dbReference>
<dbReference type="OrthoDB" id="5421304at2"/>
<sequence length="145" mass="16297">MVILTQRLAADQNAVVCLTLPLTAVQRTRSRYRFDTENGEILHLRLSRGTVLRDRDLLANETGEFIVRIIAKPEPILRITGKTSLDLLRAAYHLGNRHIPIEITPTNLKLSPDPVLKAMLEQLGMEIIEEISPFQPEIGAYGHGH</sequence>
<dbReference type="SUPFAM" id="SSF69737">
    <property type="entry name" value="Urease metallochaperone UreE, C-terminal domain"/>
    <property type="match status" value="1"/>
</dbReference>
<dbReference type="CDD" id="cd00571">
    <property type="entry name" value="UreE"/>
    <property type="match status" value="1"/>
</dbReference>
<dbReference type="GO" id="GO:0005737">
    <property type="term" value="C:cytoplasm"/>
    <property type="evidence" value="ECO:0007669"/>
    <property type="project" value="UniProtKB-SubCell"/>
</dbReference>